<dbReference type="Gene3D" id="3.80.10.10">
    <property type="entry name" value="Ribonuclease Inhibitor"/>
    <property type="match status" value="1"/>
</dbReference>
<dbReference type="EMBL" id="JADGJD010002201">
    <property type="protein sequence ID" value="KAJ3034102.1"/>
    <property type="molecule type" value="Genomic_DNA"/>
</dbReference>
<sequence length="127" mass="13790">MSKCSVSDAGFISISRGCRRLHTLYASFLASSGPSDLGVQSVLSGCRDLKLLDVSRCERITDKAFLGGDGELGLQVLLVRVCGGVTFEGLKRVVGRCPRLQRLDCTGCLGVGVEERGRLRELVDERW</sequence>
<dbReference type="GO" id="GO:0019005">
    <property type="term" value="C:SCF ubiquitin ligase complex"/>
    <property type="evidence" value="ECO:0007669"/>
    <property type="project" value="TreeGrafter"/>
</dbReference>
<dbReference type="Pfam" id="PF25372">
    <property type="entry name" value="DUF7885"/>
    <property type="match status" value="1"/>
</dbReference>
<dbReference type="SUPFAM" id="SSF52047">
    <property type="entry name" value="RNI-like"/>
    <property type="match status" value="1"/>
</dbReference>
<dbReference type="InterPro" id="IPR057207">
    <property type="entry name" value="FBXL15_LRR"/>
</dbReference>
<accession>A0AAD5S8M2</accession>
<organism evidence="2 3">
    <name type="scientific">Rhizophlyctis rosea</name>
    <dbReference type="NCBI Taxonomy" id="64517"/>
    <lineage>
        <taxon>Eukaryota</taxon>
        <taxon>Fungi</taxon>
        <taxon>Fungi incertae sedis</taxon>
        <taxon>Chytridiomycota</taxon>
        <taxon>Chytridiomycota incertae sedis</taxon>
        <taxon>Chytridiomycetes</taxon>
        <taxon>Rhizophlyctidales</taxon>
        <taxon>Rhizophlyctidaceae</taxon>
        <taxon>Rhizophlyctis</taxon>
    </lineage>
</organism>
<dbReference type="InterPro" id="IPR032675">
    <property type="entry name" value="LRR_dom_sf"/>
</dbReference>
<protein>
    <recommendedName>
        <fullName evidence="1">F-box/LRR-repeat protein 15-like leucin rich repeat domain-containing protein</fullName>
    </recommendedName>
</protein>
<dbReference type="PANTHER" id="PTHR13318:SF247">
    <property type="entry name" value="GH16156P"/>
    <property type="match status" value="1"/>
</dbReference>
<comment type="caution">
    <text evidence="2">The sequence shown here is derived from an EMBL/GenBank/DDBJ whole genome shotgun (WGS) entry which is preliminary data.</text>
</comment>
<proteinExistence type="predicted"/>
<dbReference type="GO" id="GO:0031146">
    <property type="term" value="P:SCF-dependent proteasomal ubiquitin-dependent protein catabolic process"/>
    <property type="evidence" value="ECO:0007669"/>
    <property type="project" value="TreeGrafter"/>
</dbReference>
<evidence type="ECO:0000313" key="2">
    <source>
        <dbReference type="EMBL" id="KAJ3034102.1"/>
    </source>
</evidence>
<dbReference type="PANTHER" id="PTHR13318">
    <property type="entry name" value="PARTNER OF PAIRED, ISOFORM B-RELATED"/>
    <property type="match status" value="1"/>
</dbReference>
<name>A0AAD5S8M2_9FUNG</name>
<feature type="domain" description="F-box/LRR-repeat protein 15-like leucin rich repeat" evidence="1">
    <location>
        <begin position="6"/>
        <end position="110"/>
    </location>
</feature>
<dbReference type="Proteomes" id="UP001212841">
    <property type="component" value="Unassembled WGS sequence"/>
</dbReference>
<reference evidence="2" key="1">
    <citation type="submission" date="2020-05" db="EMBL/GenBank/DDBJ databases">
        <title>Phylogenomic resolution of chytrid fungi.</title>
        <authorList>
            <person name="Stajich J.E."/>
            <person name="Amses K."/>
            <person name="Simmons R."/>
            <person name="Seto K."/>
            <person name="Myers J."/>
            <person name="Bonds A."/>
            <person name="Quandt C.A."/>
            <person name="Barry K."/>
            <person name="Liu P."/>
            <person name="Grigoriev I."/>
            <person name="Longcore J.E."/>
            <person name="James T.Y."/>
        </authorList>
    </citation>
    <scope>NUCLEOTIDE SEQUENCE</scope>
    <source>
        <strain evidence="2">JEL0318</strain>
    </source>
</reference>
<gene>
    <name evidence="2" type="ORF">HK097_004630</name>
</gene>
<evidence type="ECO:0000259" key="1">
    <source>
        <dbReference type="Pfam" id="PF25372"/>
    </source>
</evidence>
<dbReference type="AlphaFoldDB" id="A0AAD5S8M2"/>
<evidence type="ECO:0000313" key="3">
    <source>
        <dbReference type="Proteomes" id="UP001212841"/>
    </source>
</evidence>
<keyword evidence="3" id="KW-1185">Reference proteome</keyword>